<dbReference type="EMBL" id="AP018052">
    <property type="protein sequence ID" value="BAZ95266.1"/>
    <property type="molecule type" value="Genomic_DNA"/>
</dbReference>
<keyword evidence="1" id="KW-0808">Transferase</keyword>
<dbReference type="AlphaFoldDB" id="A0A1Z4VUE7"/>
<dbReference type="Proteomes" id="UP000218765">
    <property type="component" value="Chromosome"/>
</dbReference>
<dbReference type="SUPFAM" id="SSF101898">
    <property type="entry name" value="NHL repeat"/>
    <property type="match status" value="1"/>
</dbReference>
<accession>A0A1Z4VUE7</accession>
<dbReference type="InterPro" id="IPR015915">
    <property type="entry name" value="Kelch-typ_b-propeller"/>
</dbReference>
<name>A0A1Z4VUE7_9GAMM</name>
<protein>
    <submittedName>
        <fullName evidence="1">Cytidylate kinase</fullName>
    </submittedName>
</protein>
<dbReference type="GO" id="GO:0016301">
    <property type="term" value="F:kinase activity"/>
    <property type="evidence" value="ECO:0007669"/>
    <property type="project" value="UniProtKB-KW"/>
</dbReference>
<organism evidence="1 2">
    <name type="scientific">Thiohalobacter thiocyanaticus</name>
    <dbReference type="NCBI Taxonomy" id="585455"/>
    <lineage>
        <taxon>Bacteria</taxon>
        <taxon>Pseudomonadati</taxon>
        <taxon>Pseudomonadota</taxon>
        <taxon>Gammaproteobacteria</taxon>
        <taxon>Thiohalobacterales</taxon>
        <taxon>Thiohalobacteraceae</taxon>
        <taxon>Thiohalobacter</taxon>
    </lineage>
</organism>
<reference evidence="1 2" key="1">
    <citation type="submission" date="2017-05" db="EMBL/GenBank/DDBJ databases">
        <title>Thiocyanate degradation by Thiohalobacter thiocyanaticus FOKN1.</title>
        <authorList>
            <person name="Oshiki M."/>
            <person name="Fukushima T."/>
            <person name="Kawano S."/>
            <person name="Nakagawa J."/>
        </authorList>
    </citation>
    <scope>NUCLEOTIDE SEQUENCE [LARGE SCALE GENOMIC DNA]</scope>
    <source>
        <strain evidence="1 2">FOKN1</strain>
    </source>
</reference>
<sequence>MTGDRVRIVYTCRMRLLWSLLLTVLMATSVGAEPRPHPRLQQLGPNQALDLGRYECPNGEDRDTSNCATITDYSGLVYHPARHQLLLFGGGHAATYRDDVEVLDLASLEWRSAYAPTPCEERRLDNVDVEAGRWISSNHPIARHSYDLLAIAGEAAELFLFAKVQGRGRGCHRLPEGQPYVIAEGRVAAYDPDRRRWRYTQVPSLGYPFAAEADPVSGRVLLVDRRSLRSFDPASGRMTTHLEFSHPDMHWARSLVYFPPLDRFYYMVQGGRAKGRQVLEGVYEITLNRTDWSESRIRRLALESPGETAHAWAYDPVHELIGGGVRQGHFFAFDPRRGEWHVAEIETDSGVPVGTVSDYALAFDPVSGVYLWRSDRRSGRRTWAYRWGNTLTD</sequence>
<gene>
    <name evidence="1" type="ORF">FOKN1_2908</name>
</gene>
<dbReference type="KEGG" id="ttc:FOKN1_2908"/>
<evidence type="ECO:0000313" key="2">
    <source>
        <dbReference type="Proteomes" id="UP000218765"/>
    </source>
</evidence>
<keyword evidence="2" id="KW-1185">Reference proteome</keyword>
<proteinExistence type="predicted"/>
<evidence type="ECO:0000313" key="1">
    <source>
        <dbReference type="EMBL" id="BAZ95266.1"/>
    </source>
</evidence>
<dbReference type="Gene3D" id="2.120.10.80">
    <property type="entry name" value="Kelch-type beta propeller"/>
    <property type="match status" value="1"/>
</dbReference>
<keyword evidence="1" id="KW-0418">Kinase</keyword>